<feature type="region of interest" description="Disordered" evidence="1">
    <location>
        <begin position="1"/>
        <end position="25"/>
    </location>
</feature>
<name>Q49JD6_9GAMM</name>
<gene>
    <name evidence="3" type="ORF">Loak_1218</name>
</gene>
<evidence type="ECO:0000313" key="3">
    <source>
        <dbReference type="EMBL" id="KTD38730.1"/>
    </source>
</evidence>
<reference evidence="2" key="1">
    <citation type="journal article" date="2005" name="Proc. Natl. Acad. Sci. U.S.A.">
        <title>Coevolution between nonhomologous but functionally similar proteins and their conserved partners in the Legionella pathogenesis system.</title>
        <authorList>
            <person name="Feldman M."/>
            <person name="Zusman T."/>
            <person name="Hagag S."/>
            <person name="Segal G."/>
        </authorList>
    </citation>
    <scope>NUCLEOTIDE SEQUENCE</scope>
</reference>
<dbReference type="PATRIC" id="fig|29423.5.peg.1273"/>
<evidence type="ECO:0000256" key="1">
    <source>
        <dbReference type="SAM" id="MobiDB-lite"/>
    </source>
</evidence>
<sequence length="111" mass="12210">MVNPWRTRAGAQQGRDTLGFFAPTKEGTSIDTATKTLADYRQKVMDPLTKLASISPTESAKLGLEVASVCWQAMKTVISGPSATVQQSAERQPEVREEAKEDEEKHRSLTM</sequence>
<organism evidence="2">
    <name type="scientific">Legionella oakridgensis</name>
    <dbReference type="NCBI Taxonomy" id="29423"/>
    <lineage>
        <taxon>Bacteria</taxon>
        <taxon>Pseudomonadati</taxon>
        <taxon>Pseudomonadota</taxon>
        <taxon>Gammaproteobacteria</taxon>
        <taxon>Legionellales</taxon>
        <taxon>Legionellaceae</taxon>
        <taxon>Legionella</taxon>
    </lineage>
</organism>
<dbReference type="EMBL" id="AY860643">
    <property type="protein sequence ID" value="AAX56140.1"/>
    <property type="molecule type" value="Genomic_DNA"/>
</dbReference>
<feature type="region of interest" description="Disordered" evidence="1">
    <location>
        <begin position="80"/>
        <end position="111"/>
    </location>
</feature>
<dbReference type="EMBL" id="LNYP01000024">
    <property type="protein sequence ID" value="KTD38730.1"/>
    <property type="molecule type" value="Genomic_DNA"/>
</dbReference>
<protein>
    <submittedName>
        <fullName evidence="2">Uncharacterized protein</fullName>
    </submittedName>
</protein>
<dbReference type="RefSeq" id="WP_025386323.1">
    <property type="nucleotide sequence ID" value="NZ_KV441803.1"/>
</dbReference>
<reference evidence="3 4" key="2">
    <citation type="submission" date="2015-11" db="EMBL/GenBank/DDBJ databases">
        <title>Genomic analysis of 38 Legionella species identifies large and diverse effector repertoires.</title>
        <authorList>
            <person name="Burstein D."/>
            <person name="Amaro F."/>
            <person name="Zusman T."/>
            <person name="Lifshitz Z."/>
            <person name="Cohen O."/>
            <person name="Gilbert J.A."/>
            <person name="Pupko T."/>
            <person name="Shuman H.A."/>
            <person name="Segal G."/>
        </authorList>
    </citation>
    <scope>NUCLEOTIDE SEQUENCE [LARGE SCALE GENOMIC DNA]</scope>
    <source>
        <strain evidence="3 4">Oak Ridge-10</strain>
    </source>
</reference>
<dbReference type="Proteomes" id="UP000054858">
    <property type="component" value="Unassembled WGS sequence"/>
</dbReference>
<evidence type="ECO:0000313" key="2">
    <source>
        <dbReference type="EMBL" id="AAX56140.1"/>
    </source>
</evidence>
<evidence type="ECO:0000313" key="4">
    <source>
        <dbReference type="Proteomes" id="UP000054858"/>
    </source>
</evidence>
<dbReference type="AlphaFoldDB" id="Q49JD6"/>
<accession>Q49JD6</accession>
<feature type="compositionally biased region" description="Polar residues" evidence="1">
    <location>
        <begin position="80"/>
        <end position="90"/>
    </location>
</feature>
<feature type="compositionally biased region" description="Basic and acidic residues" evidence="1">
    <location>
        <begin position="91"/>
        <end position="111"/>
    </location>
</feature>
<proteinExistence type="predicted"/>